<dbReference type="Pfam" id="PF00571">
    <property type="entry name" value="CBS"/>
    <property type="match status" value="2"/>
</dbReference>
<sequence>MRVADLLKGKPDAVMMVEPTLSVEALAARLRAARVGVMLVSRDGRSLDGIVSERDVAYGLAEHGATLPVLQVADLMTRTVITCSPQDTVAEVAKVMTLRRIRHLPVKEGDAIVGVISIGDVLKSRISEIELEANVLRDIAIAVR</sequence>
<dbReference type="PANTHER" id="PTHR43080:SF2">
    <property type="entry name" value="CBS DOMAIN-CONTAINING PROTEIN"/>
    <property type="match status" value="1"/>
</dbReference>
<feature type="domain" description="CBS" evidence="3">
    <location>
        <begin position="76"/>
        <end position="131"/>
    </location>
</feature>
<keyword evidence="5" id="KW-1185">Reference proteome</keyword>
<dbReference type="InterPro" id="IPR046342">
    <property type="entry name" value="CBS_dom_sf"/>
</dbReference>
<evidence type="ECO:0000313" key="5">
    <source>
        <dbReference type="Proteomes" id="UP001165652"/>
    </source>
</evidence>
<dbReference type="PANTHER" id="PTHR43080">
    <property type="entry name" value="CBS DOMAIN-CONTAINING PROTEIN CBSX3, MITOCHONDRIAL"/>
    <property type="match status" value="1"/>
</dbReference>
<protein>
    <submittedName>
        <fullName evidence="4">CBS domain-containing protein</fullName>
    </submittedName>
</protein>
<organism evidence="4 5">
    <name type="scientific">Rhodoplanes tepidamans</name>
    <name type="common">Rhodoplanes cryptolactis</name>
    <dbReference type="NCBI Taxonomy" id="200616"/>
    <lineage>
        <taxon>Bacteria</taxon>
        <taxon>Pseudomonadati</taxon>
        <taxon>Pseudomonadota</taxon>
        <taxon>Alphaproteobacteria</taxon>
        <taxon>Hyphomicrobiales</taxon>
        <taxon>Nitrobacteraceae</taxon>
        <taxon>Rhodoplanes</taxon>
    </lineage>
</organism>
<reference evidence="4" key="2">
    <citation type="submission" date="2023-02" db="EMBL/GenBank/DDBJ databases">
        <authorList>
            <person name="Rayyan A."/>
            <person name="Meyer T."/>
            <person name="Kyndt J.A."/>
        </authorList>
    </citation>
    <scope>NUCLEOTIDE SEQUENCE</scope>
    <source>
        <strain evidence="4">DSM 9987</strain>
    </source>
</reference>
<dbReference type="SUPFAM" id="SSF54631">
    <property type="entry name" value="CBS-domain pair"/>
    <property type="match status" value="1"/>
</dbReference>
<keyword evidence="1 2" id="KW-0129">CBS domain</keyword>
<evidence type="ECO:0000259" key="3">
    <source>
        <dbReference type="PROSITE" id="PS51371"/>
    </source>
</evidence>
<reference evidence="4" key="1">
    <citation type="journal article" date="2023" name="Microbiol Resour">
        <title>Genome Sequences of Rhodoplanes serenus and Two Thermotolerant Strains, Rhodoplanes tepidamans and 'Rhodoplanes cryptolactis,' Further Refine the Genus.</title>
        <authorList>
            <person name="Rayyan A.A."/>
            <person name="Kyndt J.A."/>
        </authorList>
    </citation>
    <scope>NUCLEOTIDE SEQUENCE</scope>
    <source>
        <strain evidence="4">DSM 9987</strain>
    </source>
</reference>
<comment type="caution">
    <text evidence="4">The sequence shown here is derived from an EMBL/GenBank/DDBJ whole genome shotgun (WGS) entry which is preliminary data.</text>
</comment>
<dbReference type="Proteomes" id="UP001165652">
    <property type="component" value="Unassembled WGS sequence"/>
</dbReference>
<dbReference type="InterPro" id="IPR051257">
    <property type="entry name" value="Diverse_CBS-Domain"/>
</dbReference>
<dbReference type="Gene3D" id="3.10.580.10">
    <property type="entry name" value="CBS-domain"/>
    <property type="match status" value="1"/>
</dbReference>
<dbReference type="InterPro" id="IPR000644">
    <property type="entry name" value="CBS_dom"/>
</dbReference>
<dbReference type="EMBL" id="JAQQLI010000007">
    <property type="protein sequence ID" value="MDC7785385.1"/>
    <property type="molecule type" value="Genomic_DNA"/>
</dbReference>
<gene>
    <name evidence="4" type="ORF">PQJ73_06795</name>
</gene>
<dbReference type="RefSeq" id="WP_272776231.1">
    <property type="nucleotide sequence ID" value="NZ_JAQQLI010000007.1"/>
</dbReference>
<evidence type="ECO:0000256" key="2">
    <source>
        <dbReference type="PROSITE-ProRule" id="PRU00703"/>
    </source>
</evidence>
<dbReference type="SMART" id="SM00116">
    <property type="entry name" value="CBS"/>
    <property type="match status" value="2"/>
</dbReference>
<dbReference type="PROSITE" id="PS51371">
    <property type="entry name" value="CBS"/>
    <property type="match status" value="1"/>
</dbReference>
<name>A0ABT5J6V6_RHOTP</name>
<proteinExistence type="predicted"/>
<accession>A0ABT5J6V6</accession>
<evidence type="ECO:0000313" key="4">
    <source>
        <dbReference type="EMBL" id="MDC7785385.1"/>
    </source>
</evidence>
<evidence type="ECO:0000256" key="1">
    <source>
        <dbReference type="ARBA" id="ARBA00023122"/>
    </source>
</evidence>